<protein>
    <submittedName>
        <fullName evidence="6">T9SS type A sorting domain-containing protein</fullName>
    </submittedName>
</protein>
<dbReference type="InterPro" id="IPR008977">
    <property type="entry name" value="PHM/PNGase_F_dom_sf"/>
</dbReference>
<evidence type="ECO:0000313" key="6">
    <source>
        <dbReference type="EMBL" id="QAA80372.1"/>
    </source>
</evidence>
<dbReference type="EMBL" id="CP034951">
    <property type="protein sequence ID" value="QAA80372.1"/>
    <property type="molecule type" value="Genomic_DNA"/>
</dbReference>
<dbReference type="Gene3D" id="2.60.120.230">
    <property type="match status" value="2"/>
</dbReference>
<feature type="chain" id="PRO_5019352343" evidence="3">
    <location>
        <begin position="23"/>
        <end position="527"/>
    </location>
</feature>
<dbReference type="InterPro" id="IPR026444">
    <property type="entry name" value="Secre_tail"/>
</dbReference>
<dbReference type="RefSeq" id="WP_128248773.1">
    <property type="nucleotide sequence ID" value="NZ_CP034951.1"/>
</dbReference>
<dbReference type="Pfam" id="PF18962">
    <property type="entry name" value="Por_Secre_tail"/>
    <property type="match status" value="1"/>
</dbReference>
<keyword evidence="1 3" id="KW-0732">Signal</keyword>
<evidence type="ECO:0000259" key="4">
    <source>
        <dbReference type="Pfam" id="PF09113"/>
    </source>
</evidence>
<evidence type="ECO:0000259" key="5">
    <source>
        <dbReference type="Pfam" id="PF18962"/>
    </source>
</evidence>
<reference evidence="6 7" key="1">
    <citation type="submission" date="2019-01" db="EMBL/GenBank/DDBJ databases">
        <title>Complete genome sequencing of Aequorivita sp. H23M31.</title>
        <authorList>
            <person name="Bae J.-W."/>
        </authorList>
    </citation>
    <scope>NUCLEOTIDE SEQUENCE [LARGE SCALE GENOMIC DNA]</scope>
    <source>
        <strain evidence="6 7">H23M31</strain>
    </source>
</reference>
<dbReference type="Proteomes" id="UP000285517">
    <property type="component" value="Chromosome"/>
</dbReference>
<proteinExistence type="predicted"/>
<evidence type="ECO:0000313" key="7">
    <source>
        <dbReference type="Proteomes" id="UP000285517"/>
    </source>
</evidence>
<dbReference type="NCBIfam" id="TIGR04183">
    <property type="entry name" value="Por_Secre_tail"/>
    <property type="match status" value="1"/>
</dbReference>
<accession>A0A410FZC5</accession>
<dbReference type="OrthoDB" id="6281169at2"/>
<evidence type="ECO:0000256" key="1">
    <source>
        <dbReference type="ARBA" id="ARBA00022729"/>
    </source>
</evidence>
<keyword evidence="2" id="KW-1015">Disulfide bond</keyword>
<name>A0A410FZC5_9FLAO</name>
<evidence type="ECO:0000256" key="2">
    <source>
        <dbReference type="ARBA" id="ARBA00023157"/>
    </source>
</evidence>
<dbReference type="InterPro" id="IPR014784">
    <property type="entry name" value="Cu2_ascorb_mOase-like_C"/>
</dbReference>
<feature type="signal peptide" evidence="3">
    <location>
        <begin position="1"/>
        <end position="22"/>
    </location>
</feature>
<dbReference type="AlphaFoldDB" id="A0A410FZC5"/>
<feature type="domain" description="Peptide-N-glycosidase F C-terminal" evidence="4">
    <location>
        <begin position="279"/>
        <end position="382"/>
    </location>
</feature>
<gene>
    <name evidence="6" type="ORF">EI546_00875</name>
</gene>
<sequence length="527" mass="59080">MKKTYFLIALSLLLQISSFANSSTLATLQLTTRLTEDYPLEMPQLKAYPIYMNATAQDPDTISEVRISIDGSEYNAEENIGFYYFLWTPESYGIHEIVMTAKSTTGEEISITRNINVVSTASTQMVASLEDVVIEFGGDNSRWYYGTYTFPQFVGGYNDINAFLDVACPNITGGCDDWDRWAFIDVKAPDGNWIQLIRYITPYGVACSHELNVTDYKSLLQGEVELRVFIDTWGTGGWQLSLDMNFAAGTPEYLYSDVIEIWDDSYSFGDPANLQPVPTFNVEIPELVNASHLRVSNTGHNWGANNSGNAAEFFNATHYLDINGEQTFSQHLWNQCNPNPDGCTGQRGTWQYSRAGWCPGSIAPPDVYDMSAFIGTAFNLDYRFHPSYMDYCHPNNPDCVSGQTCPDCNDGSNPIYYVDTHLINESNNPMVYGNILGIKAIDNTKIFDISVYPNPTKGMFQINTKSPDGETRITVNTVDGQAVKTYYFQTSEELNHHSFDLTNLSSGIYFLNIENSYGTGVKRIILE</sequence>
<dbReference type="SUPFAM" id="SSF49742">
    <property type="entry name" value="PHM/PNGase F"/>
    <property type="match status" value="2"/>
</dbReference>
<keyword evidence="7" id="KW-1185">Reference proteome</keyword>
<dbReference type="InterPro" id="IPR015197">
    <property type="entry name" value="PngaseF_C"/>
</dbReference>
<dbReference type="GO" id="GO:0016715">
    <property type="term" value="F:oxidoreductase activity, acting on paired donors, with incorporation or reduction of molecular oxygen, reduced ascorbate as one donor, and incorporation of one atom of oxygen"/>
    <property type="evidence" value="ECO:0007669"/>
    <property type="project" value="InterPro"/>
</dbReference>
<organism evidence="6 7">
    <name type="scientific">Aequorivita ciconiae</name>
    <dbReference type="NCBI Taxonomy" id="2494375"/>
    <lineage>
        <taxon>Bacteria</taxon>
        <taxon>Pseudomonadati</taxon>
        <taxon>Bacteroidota</taxon>
        <taxon>Flavobacteriia</taxon>
        <taxon>Flavobacteriales</taxon>
        <taxon>Flavobacteriaceae</taxon>
        <taxon>Aequorivita</taxon>
    </lineage>
</organism>
<feature type="domain" description="Secretion system C-terminal sorting" evidence="5">
    <location>
        <begin position="451"/>
        <end position="525"/>
    </location>
</feature>
<evidence type="ECO:0000256" key="3">
    <source>
        <dbReference type="SAM" id="SignalP"/>
    </source>
</evidence>
<dbReference type="KEGG" id="aev:EI546_00875"/>
<dbReference type="Pfam" id="PF09113">
    <property type="entry name" value="N-glycanase_C"/>
    <property type="match status" value="1"/>
</dbReference>